<gene>
    <name evidence="1" type="ORF">SADUNF_Sadunf16G0115800</name>
</gene>
<sequence length="142" mass="16181">MHDLALLVSKSDILALDGGSAEDDTACIRHLNLIYYFRDEPALLDFGARKLPPVFSRGSAITELPASIGKLKLLRISGCLDVSRTRFQAFLESIIKHFPYADVKSKWMLVHNLEEVKDREEAEKAKLYRKANMKTEMELTKR</sequence>
<evidence type="ECO:0000313" key="2">
    <source>
        <dbReference type="Proteomes" id="UP000657918"/>
    </source>
</evidence>
<reference evidence="1 2" key="1">
    <citation type="submission" date="2020-10" db="EMBL/GenBank/DDBJ databases">
        <title>Plant Genome Project.</title>
        <authorList>
            <person name="Zhang R.-G."/>
        </authorList>
    </citation>
    <scope>NUCLEOTIDE SEQUENCE [LARGE SCALE GENOMIC DNA]</scope>
    <source>
        <strain evidence="1">FAFU-HL-1</strain>
        <tissue evidence="1">Leaf</tissue>
    </source>
</reference>
<dbReference type="Proteomes" id="UP000657918">
    <property type="component" value="Chromosome 16"/>
</dbReference>
<dbReference type="EMBL" id="JADGMS010000016">
    <property type="protein sequence ID" value="KAF9665372.1"/>
    <property type="molecule type" value="Genomic_DNA"/>
</dbReference>
<evidence type="ECO:0000313" key="1">
    <source>
        <dbReference type="EMBL" id="KAF9665372.1"/>
    </source>
</evidence>
<accession>A0A835J6A1</accession>
<protein>
    <submittedName>
        <fullName evidence="1">Uncharacterized protein</fullName>
    </submittedName>
</protein>
<keyword evidence="2" id="KW-1185">Reference proteome</keyword>
<organism evidence="1 2">
    <name type="scientific">Salix dunnii</name>
    <dbReference type="NCBI Taxonomy" id="1413687"/>
    <lineage>
        <taxon>Eukaryota</taxon>
        <taxon>Viridiplantae</taxon>
        <taxon>Streptophyta</taxon>
        <taxon>Embryophyta</taxon>
        <taxon>Tracheophyta</taxon>
        <taxon>Spermatophyta</taxon>
        <taxon>Magnoliopsida</taxon>
        <taxon>eudicotyledons</taxon>
        <taxon>Gunneridae</taxon>
        <taxon>Pentapetalae</taxon>
        <taxon>rosids</taxon>
        <taxon>fabids</taxon>
        <taxon>Malpighiales</taxon>
        <taxon>Salicaceae</taxon>
        <taxon>Saliceae</taxon>
        <taxon>Salix</taxon>
    </lineage>
</organism>
<name>A0A835J6A1_9ROSI</name>
<dbReference type="AlphaFoldDB" id="A0A835J6A1"/>
<comment type="caution">
    <text evidence="1">The sequence shown here is derived from an EMBL/GenBank/DDBJ whole genome shotgun (WGS) entry which is preliminary data.</text>
</comment>
<proteinExistence type="predicted"/>